<evidence type="ECO:0000256" key="1">
    <source>
        <dbReference type="SAM" id="SignalP"/>
    </source>
</evidence>
<keyword evidence="1" id="KW-0732">Signal</keyword>
<accession>A0A1M5IWB6</accession>
<dbReference type="AlphaFoldDB" id="A0A1M5IWB6"/>
<name>A0A1M5IWB6_9ALTE</name>
<dbReference type="OrthoDB" id="21915at2"/>
<dbReference type="InterPro" id="IPR025091">
    <property type="entry name" value="DUF4019"/>
</dbReference>
<proteinExistence type="predicted"/>
<evidence type="ECO:0008006" key="4">
    <source>
        <dbReference type="Google" id="ProtNLM"/>
    </source>
</evidence>
<dbReference type="Pfam" id="PF13211">
    <property type="entry name" value="DUF4019"/>
    <property type="match status" value="1"/>
</dbReference>
<protein>
    <recommendedName>
        <fullName evidence="4">DUF4019 domain-containing protein</fullName>
    </recommendedName>
</protein>
<dbReference type="STRING" id="634436.SAMN05216361_1825"/>
<gene>
    <name evidence="2" type="ORF">SAMN05216361_1825</name>
</gene>
<evidence type="ECO:0000313" key="3">
    <source>
        <dbReference type="Proteomes" id="UP000184520"/>
    </source>
</evidence>
<evidence type="ECO:0000313" key="2">
    <source>
        <dbReference type="EMBL" id="SHG32260.1"/>
    </source>
</evidence>
<feature type="signal peptide" evidence="1">
    <location>
        <begin position="1"/>
        <end position="24"/>
    </location>
</feature>
<dbReference type="RefSeq" id="WP_073321304.1">
    <property type="nucleotide sequence ID" value="NZ_FQWD01000003.1"/>
</dbReference>
<reference evidence="3" key="1">
    <citation type="submission" date="2016-11" db="EMBL/GenBank/DDBJ databases">
        <authorList>
            <person name="Varghese N."/>
            <person name="Submissions S."/>
        </authorList>
    </citation>
    <scope>NUCLEOTIDE SEQUENCE [LARGE SCALE GENOMIC DNA]</scope>
    <source>
        <strain evidence="3">CGMCC 1.8995</strain>
    </source>
</reference>
<feature type="chain" id="PRO_5012047720" description="DUF4019 domain-containing protein" evidence="1">
    <location>
        <begin position="25"/>
        <end position="140"/>
    </location>
</feature>
<keyword evidence="3" id="KW-1185">Reference proteome</keyword>
<organism evidence="2 3">
    <name type="scientific">Marisediminitalea aggregata</name>
    <dbReference type="NCBI Taxonomy" id="634436"/>
    <lineage>
        <taxon>Bacteria</taxon>
        <taxon>Pseudomonadati</taxon>
        <taxon>Pseudomonadota</taxon>
        <taxon>Gammaproteobacteria</taxon>
        <taxon>Alteromonadales</taxon>
        <taxon>Alteromonadaceae</taxon>
        <taxon>Marisediminitalea</taxon>
    </lineage>
</organism>
<dbReference type="EMBL" id="FQWD01000003">
    <property type="protein sequence ID" value="SHG32260.1"/>
    <property type="molecule type" value="Genomic_DNA"/>
</dbReference>
<sequence length="140" mass="16029">MQVLARLLMIGCCLFAVMPSPVVGQAQTQQQMDIQPAYAWLELIDRGRYFQSWQYASKQFKQNIEASQWNDVLVGAKDSLGTLVSRELSGYGERDTVAGLPKGKYMVFKFKSTFENKTLYELLIMTRENNELKTVAYLIQ</sequence>
<dbReference type="Proteomes" id="UP000184520">
    <property type="component" value="Unassembled WGS sequence"/>
</dbReference>